<dbReference type="OrthoDB" id="8859217at2"/>
<feature type="region of interest" description="Disordered" evidence="1">
    <location>
        <begin position="32"/>
        <end position="55"/>
    </location>
</feature>
<protein>
    <submittedName>
        <fullName evidence="2">Uncharacterized protein</fullName>
    </submittedName>
</protein>
<dbReference type="STRING" id="1227077.SAMN04515668_4776"/>
<sequence length="258" mass="27488">MNSASLPWLLAGSVLLLALLWLFRGPSQPVRPASAGPEQAVRPPAPSATDVPTAPDGPEGFGYKMAWIAVRTTDTAALLQALPVDQLQRCTWQQGVAGAYGPSVFVTPAVGAWTLVAGTSLPFLDRPAAVQAAQALLLPLSRTFGEAQYFSSHRVVEAHGWMKAVDGQLVRAYAHVGDQGETVVASGTRTAAEPVTLVNTLSAAAQRDAAYRERPDVTSPDEELVMQVAGRWSVDPTTLEERHDVAPGLGWQGRFTRQ</sequence>
<evidence type="ECO:0000256" key="1">
    <source>
        <dbReference type="SAM" id="MobiDB-lite"/>
    </source>
</evidence>
<reference evidence="3" key="1">
    <citation type="submission" date="2016-10" db="EMBL/GenBank/DDBJ databases">
        <authorList>
            <person name="Varghese N."/>
            <person name="Submissions S."/>
        </authorList>
    </citation>
    <scope>NUCLEOTIDE SEQUENCE [LARGE SCALE GENOMIC DNA]</scope>
    <source>
        <strain evidence="3">OR362-8,ATCC BAA-1266,JCM 13504</strain>
    </source>
</reference>
<organism evidence="2 3">
    <name type="scientific">Hymenobacter arizonensis</name>
    <name type="common">Siccationidurans arizonensis</name>
    <dbReference type="NCBI Taxonomy" id="1227077"/>
    <lineage>
        <taxon>Bacteria</taxon>
        <taxon>Pseudomonadati</taxon>
        <taxon>Bacteroidota</taxon>
        <taxon>Cytophagia</taxon>
        <taxon>Cytophagales</taxon>
        <taxon>Hymenobacteraceae</taxon>
        <taxon>Hymenobacter</taxon>
    </lineage>
</organism>
<evidence type="ECO:0000313" key="3">
    <source>
        <dbReference type="Proteomes" id="UP000199029"/>
    </source>
</evidence>
<gene>
    <name evidence="2" type="ORF">SAMN04515668_4776</name>
</gene>
<dbReference type="Proteomes" id="UP000199029">
    <property type="component" value="Unassembled WGS sequence"/>
</dbReference>
<dbReference type="RefSeq" id="WP_143080392.1">
    <property type="nucleotide sequence ID" value="NZ_FOXS01000010.1"/>
</dbReference>
<accession>A0A1I6BMW3</accession>
<keyword evidence="3" id="KW-1185">Reference proteome</keyword>
<evidence type="ECO:0000313" key="2">
    <source>
        <dbReference type="EMBL" id="SFQ82270.1"/>
    </source>
</evidence>
<dbReference type="EMBL" id="FOXS01000010">
    <property type="protein sequence ID" value="SFQ82270.1"/>
    <property type="molecule type" value="Genomic_DNA"/>
</dbReference>
<name>A0A1I6BMW3_HYMAR</name>
<proteinExistence type="predicted"/>
<dbReference type="AlphaFoldDB" id="A0A1I6BMW3"/>